<dbReference type="OrthoDB" id="2501730at2759"/>
<feature type="compositionally biased region" description="Polar residues" evidence="1">
    <location>
        <begin position="445"/>
        <end position="458"/>
    </location>
</feature>
<name>A0A2N5UFN6_9BASI</name>
<feature type="compositionally biased region" description="Polar residues" evidence="1">
    <location>
        <begin position="85"/>
        <end position="104"/>
    </location>
</feature>
<feature type="region of interest" description="Disordered" evidence="1">
    <location>
        <begin position="119"/>
        <end position="150"/>
    </location>
</feature>
<dbReference type="EMBL" id="PGCJ01000237">
    <property type="protein sequence ID" value="PLW36548.1"/>
    <property type="molecule type" value="Genomic_DNA"/>
</dbReference>
<feature type="region of interest" description="Disordered" evidence="1">
    <location>
        <begin position="368"/>
        <end position="458"/>
    </location>
</feature>
<feature type="compositionally biased region" description="Low complexity" evidence="1">
    <location>
        <begin position="59"/>
        <end position="77"/>
    </location>
</feature>
<proteinExistence type="predicted"/>
<feature type="compositionally biased region" description="Basic residues" evidence="1">
    <location>
        <begin position="845"/>
        <end position="859"/>
    </location>
</feature>
<keyword evidence="3" id="KW-1185">Reference proteome</keyword>
<dbReference type="AlphaFoldDB" id="A0A2N5UFN6"/>
<feature type="compositionally biased region" description="Polar residues" evidence="1">
    <location>
        <begin position="673"/>
        <end position="691"/>
    </location>
</feature>
<feature type="compositionally biased region" description="Basic and acidic residues" evidence="1">
    <location>
        <begin position="865"/>
        <end position="908"/>
    </location>
</feature>
<feature type="compositionally biased region" description="Low complexity" evidence="1">
    <location>
        <begin position="168"/>
        <end position="181"/>
    </location>
</feature>
<evidence type="ECO:0000313" key="3">
    <source>
        <dbReference type="Proteomes" id="UP000235388"/>
    </source>
</evidence>
<feature type="region of interest" description="Disordered" evidence="1">
    <location>
        <begin position="192"/>
        <end position="211"/>
    </location>
</feature>
<feature type="compositionally biased region" description="Low complexity" evidence="1">
    <location>
        <begin position="272"/>
        <end position="282"/>
    </location>
</feature>
<reference evidence="2 3" key="1">
    <citation type="submission" date="2017-11" db="EMBL/GenBank/DDBJ databases">
        <title>De novo assembly and phasing of dikaryotic genomes from two isolates of Puccinia coronata f. sp. avenae, the causal agent of oat crown rust.</title>
        <authorList>
            <person name="Miller M.E."/>
            <person name="Zhang Y."/>
            <person name="Omidvar V."/>
            <person name="Sperschneider J."/>
            <person name="Schwessinger B."/>
            <person name="Raley C."/>
            <person name="Palmer J.M."/>
            <person name="Garnica D."/>
            <person name="Upadhyaya N."/>
            <person name="Rathjen J."/>
            <person name="Taylor J.M."/>
            <person name="Park R.F."/>
            <person name="Dodds P.N."/>
            <person name="Hirsch C.D."/>
            <person name="Kianian S.F."/>
            <person name="Figueroa M."/>
        </authorList>
    </citation>
    <scope>NUCLEOTIDE SEQUENCE [LARGE SCALE GENOMIC DNA]</scope>
    <source>
        <strain evidence="2">12NC29</strain>
    </source>
</reference>
<sequence>MNSLSIPYHPDQRITDDDDPFASLPPTPSFSHQHQQQQQELSSTQLAPPSTPQHHQHGASYESSLASLSPALSPHLPGWYPSTPQPGSSTFDDTSPPHSNRSSVMTCSLDDSFLTATQTPASIAPRSRVGSSVASYTSSSSDDETCPSHDLHHLNQHHRILSPTDLPSASSSHRSSSASHSPAFLTSNKMTSAHNLDIPGGDHSINAPDRAGEHLGQSYQVMQASHLPGHLRAKTIPFSDASVGSPSPSQDSFSYRTIGPAVVLASYQPKNSSVGSSSTGRTTPDKSPQEFEKLLLHPYLYPSDSIYPESSMARPDILDTADNDPTMSLLDIGRELLDDLTQAPQIPAGPIREHTLLDSAILEPNVYGADRGHNQLSNSGYTDSLEEPSPPPVYRPQSIETLTAGPNAPASPAHPPRDIDALAPVPEGSEPAIPDIPTDFKDSSDSQPGLTSELHANSTSEVDASLTLPTHMITLAQVDVVRRSLLEIQDDLISFGNVDALNEKHLRKDSLQVAPEGEYTPPSELSLTDTLNEPASNKPVVANPERSYAPPASSAEAVPINLIDESVGARETNSAMDVVTDVATQVENQVALESHMTSASPLESIVEACLVEHPHAAPNDQSPVNALEPEGTPIDLNTGNPVESTDIVCQSPASGNQDANVTEEFLIVTGLNPEQSPVSRNQSTPGKNFSVTHDDLPTIHVDTTQGDEDLVENSLVSLAQPSFNLTAAVCFPTSRPAEGNLNNWSLNPMTRMSSSTEIVDPLLRPNMLSGSVQDRTSLTAVVESPGLTPDKIKGSESGSPKHTLRARSISGFFKSMNKKNLAKADSAHSPSVNSMQSSDEDNRTLPKRRSFGLLKRRSGPMRVNRIHEEPVPPLPKPHDSQVIKEPKIEQASHSDDKLKAAESVESDNRNTPPPVSPRNQDLASERSFLDAASPPSKAESKTSKSPRKFRVSLAKKYFRSESAQPAPTSSLPDILEGPFSSVIGGIGYSPSAPRPNTLRKKRAVSANMPSPVLKDLRFAGLFSRFLGRKSHPDEIYPGA</sequence>
<feature type="region of interest" description="Disordered" evidence="1">
    <location>
        <begin position="269"/>
        <end position="288"/>
    </location>
</feature>
<comment type="caution">
    <text evidence="2">The sequence shown here is derived from an EMBL/GenBank/DDBJ whole genome shotgun (WGS) entry which is preliminary data.</text>
</comment>
<feature type="compositionally biased region" description="Polar residues" evidence="1">
    <location>
        <begin position="828"/>
        <end position="837"/>
    </location>
</feature>
<feature type="region of interest" description="Disordered" evidence="1">
    <location>
        <begin position="1"/>
        <end position="104"/>
    </location>
</feature>
<feature type="region of interest" description="Disordered" evidence="1">
    <location>
        <begin position="162"/>
        <end position="184"/>
    </location>
</feature>
<feature type="region of interest" description="Disordered" evidence="1">
    <location>
        <begin position="512"/>
        <end position="554"/>
    </location>
</feature>
<protein>
    <submittedName>
        <fullName evidence="2">Uncharacterized protein</fullName>
    </submittedName>
</protein>
<dbReference type="Proteomes" id="UP000235388">
    <property type="component" value="Unassembled WGS sequence"/>
</dbReference>
<feature type="compositionally biased region" description="Polar residues" evidence="1">
    <location>
        <begin position="523"/>
        <end position="535"/>
    </location>
</feature>
<evidence type="ECO:0000256" key="1">
    <source>
        <dbReference type="SAM" id="MobiDB-lite"/>
    </source>
</evidence>
<feature type="region of interest" description="Disordered" evidence="1">
    <location>
        <begin position="820"/>
        <end position="949"/>
    </location>
</feature>
<feature type="compositionally biased region" description="Low complexity" evidence="1">
    <location>
        <begin position="127"/>
        <end position="140"/>
    </location>
</feature>
<accession>A0A2N5UFN6</accession>
<feature type="region of interest" description="Disordered" evidence="1">
    <location>
        <begin position="783"/>
        <end position="803"/>
    </location>
</feature>
<feature type="region of interest" description="Disordered" evidence="1">
    <location>
        <begin position="673"/>
        <end position="694"/>
    </location>
</feature>
<gene>
    <name evidence="2" type="ORF">PCANC_15487</name>
</gene>
<organism evidence="2 3">
    <name type="scientific">Puccinia coronata f. sp. avenae</name>
    <dbReference type="NCBI Taxonomy" id="200324"/>
    <lineage>
        <taxon>Eukaryota</taxon>
        <taxon>Fungi</taxon>
        <taxon>Dikarya</taxon>
        <taxon>Basidiomycota</taxon>
        <taxon>Pucciniomycotina</taxon>
        <taxon>Pucciniomycetes</taxon>
        <taxon>Pucciniales</taxon>
        <taxon>Pucciniaceae</taxon>
        <taxon>Puccinia</taxon>
    </lineage>
</organism>
<evidence type="ECO:0000313" key="2">
    <source>
        <dbReference type="EMBL" id="PLW36548.1"/>
    </source>
</evidence>